<dbReference type="InterPro" id="IPR009057">
    <property type="entry name" value="Homeodomain-like_sf"/>
</dbReference>
<dbReference type="Pfam" id="PF12833">
    <property type="entry name" value="HTH_18"/>
    <property type="match status" value="1"/>
</dbReference>
<dbReference type="EMBL" id="JBHSWE010000001">
    <property type="protein sequence ID" value="MFC6672618.1"/>
    <property type="molecule type" value="Genomic_DNA"/>
</dbReference>
<organism evidence="6 7">
    <name type="scientific">Marinobacterium aestuariivivens</name>
    <dbReference type="NCBI Taxonomy" id="1698799"/>
    <lineage>
        <taxon>Bacteria</taxon>
        <taxon>Pseudomonadati</taxon>
        <taxon>Pseudomonadota</taxon>
        <taxon>Gammaproteobacteria</taxon>
        <taxon>Oceanospirillales</taxon>
        <taxon>Oceanospirillaceae</taxon>
        <taxon>Marinobacterium</taxon>
    </lineage>
</organism>
<dbReference type="InterPro" id="IPR018060">
    <property type="entry name" value="HTH_AraC"/>
</dbReference>
<dbReference type="PANTHER" id="PTHR47894">
    <property type="entry name" value="HTH-TYPE TRANSCRIPTIONAL REGULATOR GADX"/>
    <property type="match status" value="1"/>
</dbReference>
<dbReference type="Gene3D" id="1.10.10.60">
    <property type="entry name" value="Homeodomain-like"/>
    <property type="match status" value="1"/>
</dbReference>
<evidence type="ECO:0000259" key="5">
    <source>
        <dbReference type="PROSITE" id="PS01124"/>
    </source>
</evidence>
<evidence type="ECO:0000256" key="4">
    <source>
        <dbReference type="SAM" id="MobiDB-lite"/>
    </source>
</evidence>
<proteinExistence type="predicted"/>
<dbReference type="InterPro" id="IPR003593">
    <property type="entry name" value="AAA+_ATPase"/>
</dbReference>
<keyword evidence="3" id="KW-0804">Transcription</keyword>
<dbReference type="PANTHER" id="PTHR47894:SF1">
    <property type="entry name" value="HTH-TYPE TRANSCRIPTIONAL REGULATOR VQSM"/>
    <property type="match status" value="1"/>
</dbReference>
<feature type="region of interest" description="Disordered" evidence="4">
    <location>
        <begin position="94"/>
        <end position="114"/>
    </location>
</feature>
<dbReference type="Proteomes" id="UP001596422">
    <property type="component" value="Unassembled WGS sequence"/>
</dbReference>
<dbReference type="Gene3D" id="3.40.50.300">
    <property type="entry name" value="P-loop containing nucleotide triphosphate hydrolases"/>
    <property type="match status" value="1"/>
</dbReference>
<dbReference type="SMART" id="SM00342">
    <property type="entry name" value="HTH_ARAC"/>
    <property type="match status" value="1"/>
</dbReference>
<feature type="region of interest" description="Disordered" evidence="4">
    <location>
        <begin position="571"/>
        <end position="590"/>
    </location>
</feature>
<dbReference type="SUPFAM" id="SSF52540">
    <property type="entry name" value="P-loop containing nucleoside triphosphate hydrolases"/>
    <property type="match status" value="1"/>
</dbReference>
<reference evidence="7" key="1">
    <citation type="journal article" date="2019" name="Int. J. Syst. Evol. Microbiol.">
        <title>The Global Catalogue of Microorganisms (GCM) 10K type strain sequencing project: providing services to taxonomists for standard genome sequencing and annotation.</title>
        <authorList>
            <consortium name="The Broad Institute Genomics Platform"/>
            <consortium name="The Broad Institute Genome Sequencing Center for Infectious Disease"/>
            <person name="Wu L."/>
            <person name="Ma J."/>
        </authorList>
    </citation>
    <scope>NUCLEOTIDE SEQUENCE [LARGE SCALE GENOMIC DNA]</scope>
    <source>
        <strain evidence="7">NBRC 111756</strain>
    </source>
</reference>
<dbReference type="InterPro" id="IPR011009">
    <property type="entry name" value="Kinase-like_dom_sf"/>
</dbReference>
<keyword evidence="7" id="KW-1185">Reference proteome</keyword>
<gene>
    <name evidence="6" type="ORF">ACFQDL_22995</name>
</gene>
<keyword evidence="1" id="KW-0805">Transcription regulation</keyword>
<feature type="domain" description="HTH araC/xylS-type" evidence="5">
    <location>
        <begin position="2"/>
        <end position="102"/>
    </location>
</feature>
<comment type="caution">
    <text evidence="6">The sequence shown here is derived from an EMBL/GenBank/DDBJ whole genome shotgun (WGS) entry which is preliminary data.</text>
</comment>
<dbReference type="Pfam" id="PF13191">
    <property type="entry name" value="AAA_16"/>
    <property type="match status" value="1"/>
</dbReference>
<dbReference type="InterPro" id="IPR027417">
    <property type="entry name" value="P-loop_NTPase"/>
</dbReference>
<evidence type="ECO:0000256" key="3">
    <source>
        <dbReference type="ARBA" id="ARBA00023163"/>
    </source>
</evidence>
<dbReference type="Gene3D" id="1.10.510.10">
    <property type="entry name" value="Transferase(Phosphotransferase) domain 1"/>
    <property type="match status" value="1"/>
</dbReference>
<protein>
    <submittedName>
        <fullName evidence="6">Helix-turn-helix domain-containing protein</fullName>
    </submittedName>
</protein>
<dbReference type="PROSITE" id="PS01124">
    <property type="entry name" value="HTH_ARAC_FAMILY_2"/>
    <property type="match status" value="1"/>
</dbReference>
<accession>A0ABW2A5G0</accession>
<name>A0ABW2A5G0_9GAMM</name>
<evidence type="ECO:0000313" key="7">
    <source>
        <dbReference type="Proteomes" id="UP001596422"/>
    </source>
</evidence>
<sequence length="631" mass="69035">MPRVKGLIRRRLQEGHTDFGRRDLASALNLSLRTLQRKLDQQGTHFQALFDQCRQDLALQLLQRGHQSLGEISYQLGFSGLPAFQKAFRRWTGTSPGQYRQRQNARPAGGENRRLSDYIGPSGLPETLFYPLALQLLDLLPLRLAETPNVAAAPHRFSVLTPGPEQWQLKWVDAPATDALNELEYSAPETSGLVPPTPGPAALLYSLGCLYHALLHGRPPHSATDLRTLLRSRQERPPRFDGSLGKPLRALLAQLLQPSPGARPRSFEAVRQRLLHCRWQLQGTVTPAALHPDVPTDSAPDLGTAAVRERDRATLAELLLQAEAGQGRLLLVMGATGSGKSTLLYGLVDELLPAQAIRLRLRFQPQARGAASPVTDLLRQLIHQHSAAPAMEYGRWRRQLRQLPPESLRQLGALLPETATLEGLLGETQNATPNTEQHPGALFGALLRLSLSDRPVVICLDDLHFADTAALTTLNMLTGLLEDAGLLIIGSCRTEDRPVASPFARQWPLLRQQARCRLLELAPLQPAEIRQLLTGLIVASATDLDALALHLGRETAGNPGRLLQSLRALQPRGSSMTKRPGAGAGTPPIRYPPTAAMTARMAMRCWSGCPPPAGRRCTGPRSPAWHSMSNS</sequence>
<dbReference type="SUPFAM" id="SSF46689">
    <property type="entry name" value="Homeodomain-like"/>
    <property type="match status" value="1"/>
</dbReference>
<feature type="compositionally biased region" description="Polar residues" evidence="4">
    <location>
        <begin position="94"/>
        <end position="104"/>
    </location>
</feature>
<dbReference type="InterPro" id="IPR041664">
    <property type="entry name" value="AAA_16"/>
</dbReference>
<dbReference type="RefSeq" id="WP_379913275.1">
    <property type="nucleotide sequence ID" value="NZ_JBHSWE010000001.1"/>
</dbReference>
<dbReference type="SMART" id="SM00382">
    <property type="entry name" value="AAA"/>
    <property type="match status" value="1"/>
</dbReference>
<evidence type="ECO:0000313" key="6">
    <source>
        <dbReference type="EMBL" id="MFC6672618.1"/>
    </source>
</evidence>
<dbReference type="SUPFAM" id="SSF56112">
    <property type="entry name" value="Protein kinase-like (PK-like)"/>
    <property type="match status" value="1"/>
</dbReference>
<keyword evidence="2" id="KW-0238">DNA-binding</keyword>
<evidence type="ECO:0000256" key="1">
    <source>
        <dbReference type="ARBA" id="ARBA00023015"/>
    </source>
</evidence>
<evidence type="ECO:0000256" key="2">
    <source>
        <dbReference type="ARBA" id="ARBA00023125"/>
    </source>
</evidence>